<dbReference type="Pfam" id="PF25973">
    <property type="entry name" value="BSH_CzcB"/>
    <property type="match status" value="1"/>
</dbReference>
<dbReference type="InterPro" id="IPR058647">
    <property type="entry name" value="BSH_CzcB-like"/>
</dbReference>
<dbReference type="Gene3D" id="2.40.30.170">
    <property type="match status" value="1"/>
</dbReference>
<dbReference type="Pfam" id="PF25893">
    <property type="entry name" value="HH_CzcB"/>
    <property type="match status" value="1"/>
</dbReference>
<comment type="caution">
    <text evidence="5">The sequence shown here is derived from an EMBL/GenBank/DDBJ whole genome shotgun (WGS) entry which is preliminary data.</text>
</comment>
<dbReference type="NCBIfam" id="TIGR01730">
    <property type="entry name" value="RND_mfp"/>
    <property type="match status" value="1"/>
</dbReference>
<gene>
    <name evidence="5" type="ORF">BZJ21_04145</name>
</gene>
<evidence type="ECO:0000256" key="2">
    <source>
        <dbReference type="SAM" id="SignalP"/>
    </source>
</evidence>
<dbReference type="PROSITE" id="PS51257">
    <property type="entry name" value="PROKAR_LIPOPROTEIN"/>
    <property type="match status" value="1"/>
</dbReference>
<dbReference type="Gene3D" id="2.40.50.100">
    <property type="match status" value="1"/>
</dbReference>
<evidence type="ECO:0000313" key="5">
    <source>
        <dbReference type="EMBL" id="OOF34702.1"/>
    </source>
</evidence>
<dbReference type="Gene3D" id="1.10.287.470">
    <property type="entry name" value="Helix hairpin bin"/>
    <property type="match status" value="1"/>
</dbReference>
<dbReference type="Gene3D" id="2.40.420.20">
    <property type="match status" value="1"/>
</dbReference>
<proteinExistence type="inferred from homology"/>
<comment type="similarity">
    <text evidence="1">Belongs to the membrane fusion protein (MFP) (TC 8.A.1) family.</text>
</comment>
<keyword evidence="6" id="KW-1185">Reference proteome</keyword>
<evidence type="ECO:0000256" key="1">
    <source>
        <dbReference type="ARBA" id="ARBA00009477"/>
    </source>
</evidence>
<protein>
    <submittedName>
        <fullName evidence="5">Efflux transporter periplasmic adaptor subunit</fullName>
    </submittedName>
</protein>
<keyword evidence="2" id="KW-0732">Signal</keyword>
<feature type="domain" description="CzcB-like barrel-sandwich hybrid" evidence="4">
    <location>
        <begin position="63"/>
        <end position="168"/>
    </location>
</feature>
<dbReference type="EMBL" id="MUFR01000008">
    <property type="protein sequence ID" value="OOF34702.1"/>
    <property type="molecule type" value="Genomic_DNA"/>
</dbReference>
<feature type="chain" id="PRO_5045540020" evidence="2">
    <location>
        <begin position="25"/>
        <end position="345"/>
    </location>
</feature>
<evidence type="ECO:0000259" key="3">
    <source>
        <dbReference type="Pfam" id="PF25893"/>
    </source>
</evidence>
<dbReference type="SUPFAM" id="SSF111369">
    <property type="entry name" value="HlyD-like secretion proteins"/>
    <property type="match status" value="1"/>
</dbReference>
<sequence>MIKRFVLASCAALILFGCGEPAISSPSETPTRPAKLLTVVTNEEGLTREFPAQVEADNKALLSFRVSGVIESMPIKAGMDVKKGQMLAALDNQQYSLQLDKARAQYQLAQVQFNRADRLHNDKVISEQRFDEARSALSEAAAGLEQAQTNLNYTELKAPYAGTVSLRMKERNEFTQAQSPVLHIQSKDVINVSFQLPERYFHYFAQHLDTLTPSVSFDTYEHRQFSAQFKEIDTEADPKTASYHVTVSLSRPDAVNVLPGMAAKVHVTIPAQSQPQIPDTAVVQSDSGSAVWRVNEDGEITLVPVVLKNGKITSGLDNGDVIVVTGAGALEAGDRVRAWVKERGL</sequence>
<accession>A0ABX3KSS3</accession>
<dbReference type="InterPro" id="IPR006143">
    <property type="entry name" value="RND_pump_MFP"/>
</dbReference>
<evidence type="ECO:0000259" key="4">
    <source>
        <dbReference type="Pfam" id="PF25973"/>
    </source>
</evidence>
<dbReference type="PANTHER" id="PTHR30469">
    <property type="entry name" value="MULTIDRUG RESISTANCE PROTEIN MDTA"/>
    <property type="match status" value="1"/>
</dbReference>
<name>A0ABX3KSS3_SALCS</name>
<dbReference type="RefSeq" id="WP_077460729.1">
    <property type="nucleotide sequence ID" value="NZ_MUFR01000008.1"/>
</dbReference>
<feature type="domain" description="CzcB-like alpha-helical hairpin" evidence="3">
    <location>
        <begin position="98"/>
        <end position="151"/>
    </location>
</feature>
<evidence type="ECO:0000313" key="6">
    <source>
        <dbReference type="Proteomes" id="UP000189431"/>
    </source>
</evidence>
<organism evidence="5 6">
    <name type="scientific">Salinivibrio costicola subsp. alcaliphilus</name>
    <dbReference type="NCBI Taxonomy" id="272773"/>
    <lineage>
        <taxon>Bacteria</taxon>
        <taxon>Pseudomonadati</taxon>
        <taxon>Pseudomonadota</taxon>
        <taxon>Gammaproteobacteria</taxon>
        <taxon>Vibrionales</taxon>
        <taxon>Vibrionaceae</taxon>
        <taxon>Salinivibrio</taxon>
    </lineage>
</organism>
<dbReference type="Proteomes" id="UP000189431">
    <property type="component" value="Unassembled WGS sequence"/>
</dbReference>
<reference evidence="6" key="1">
    <citation type="submission" date="2017-01" db="EMBL/GenBank/DDBJ databases">
        <title>Draft genome of the species Salinivibrio costicola subsp. alcaliphilus.</title>
        <authorList>
            <person name="Lopez-Hermoso C."/>
            <person name="De La Haba R."/>
            <person name="Sanchez-Porro C."/>
            <person name="Ventosa A."/>
        </authorList>
    </citation>
    <scope>NUCLEOTIDE SEQUENCE [LARGE SCALE GENOMIC DNA]</scope>
    <source>
        <strain evidence="6">CBH448</strain>
    </source>
</reference>
<dbReference type="InterPro" id="IPR058648">
    <property type="entry name" value="HH_CzcB-like"/>
</dbReference>
<dbReference type="PANTHER" id="PTHR30469:SF20">
    <property type="entry name" value="EFFLUX RND TRANSPORTER PERIPLASMIC ADAPTOR SUBUNIT"/>
    <property type="match status" value="1"/>
</dbReference>
<feature type="signal peptide" evidence="2">
    <location>
        <begin position="1"/>
        <end position="24"/>
    </location>
</feature>